<organism evidence="17 18">
    <name type="scientific">Mesorhizobium plurifarium</name>
    <dbReference type="NCBI Taxonomy" id="69974"/>
    <lineage>
        <taxon>Bacteria</taxon>
        <taxon>Pseudomonadati</taxon>
        <taxon>Pseudomonadota</taxon>
        <taxon>Alphaproteobacteria</taxon>
        <taxon>Hyphomicrobiales</taxon>
        <taxon>Phyllobacteriaceae</taxon>
        <taxon>Mesorhizobium</taxon>
    </lineage>
</organism>
<feature type="compositionally biased region" description="Polar residues" evidence="14">
    <location>
        <begin position="61"/>
        <end position="76"/>
    </location>
</feature>
<dbReference type="PANTHER" id="PTHR22888:SF9">
    <property type="entry name" value="CYTOCHROME C OXIDASE SUBUNIT 2"/>
    <property type="match status" value="1"/>
</dbReference>
<dbReference type="GO" id="GO:0016020">
    <property type="term" value="C:membrane"/>
    <property type="evidence" value="ECO:0007669"/>
    <property type="project" value="UniProtKB-SubCell"/>
</dbReference>
<dbReference type="EMBL" id="CCMZ01000024">
    <property type="protein sequence ID" value="CDX20002.1"/>
    <property type="molecule type" value="Genomic_DNA"/>
</dbReference>
<keyword evidence="18" id="KW-1185">Reference proteome</keyword>
<evidence type="ECO:0000256" key="13">
    <source>
        <dbReference type="ARBA" id="ARBA00047816"/>
    </source>
</evidence>
<evidence type="ECO:0000256" key="2">
    <source>
        <dbReference type="ARBA" id="ARBA00007866"/>
    </source>
</evidence>
<protein>
    <recommendedName>
        <fullName evidence="12">Cytochrome aa3 subunit 2</fullName>
    </recommendedName>
</protein>
<feature type="domain" description="Cytochrome oxidase subunit II copper A binding" evidence="16">
    <location>
        <begin position="214"/>
        <end position="327"/>
    </location>
</feature>
<evidence type="ECO:0000259" key="16">
    <source>
        <dbReference type="PROSITE" id="PS50857"/>
    </source>
</evidence>
<evidence type="ECO:0000256" key="3">
    <source>
        <dbReference type="ARBA" id="ARBA00022448"/>
    </source>
</evidence>
<evidence type="ECO:0000256" key="6">
    <source>
        <dbReference type="ARBA" id="ARBA00022723"/>
    </source>
</evidence>
<dbReference type="CDD" id="cd04213">
    <property type="entry name" value="CuRO_CcO_Caa3_II"/>
    <property type="match status" value="1"/>
</dbReference>
<feature type="transmembrane region" description="Helical" evidence="15">
    <location>
        <begin position="98"/>
        <end position="122"/>
    </location>
</feature>
<proteinExistence type="inferred from homology"/>
<feature type="region of interest" description="Disordered" evidence="14">
    <location>
        <begin position="327"/>
        <end position="359"/>
    </location>
</feature>
<dbReference type="GO" id="GO:0042773">
    <property type="term" value="P:ATP synthesis coupled electron transport"/>
    <property type="evidence" value="ECO:0007669"/>
    <property type="project" value="TreeGrafter"/>
</dbReference>
<feature type="transmembrane region" description="Helical" evidence="15">
    <location>
        <begin position="134"/>
        <end position="160"/>
    </location>
</feature>
<dbReference type="Gene3D" id="2.60.40.420">
    <property type="entry name" value="Cupredoxins - blue copper proteins"/>
    <property type="match status" value="1"/>
</dbReference>
<keyword evidence="7" id="KW-0249">Electron transport</keyword>
<dbReference type="GO" id="GO:0016491">
    <property type="term" value="F:oxidoreductase activity"/>
    <property type="evidence" value="ECO:0007669"/>
    <property type="project" value="InterPro"/>
</dbReference>
<keyword evidence="4" id="KW-0679">Respiratory chain</keyword>
<evidence type="ECO:0000256" key="5">
    <source>
        <dbReference type="ARBA" id="ARBA00022692"/>
    </source>
</evidence>
<dbReference type="GO" id="GO:0004129">
    <property type="term" value="F:cytochrome-c oxidase activity"/>
    <property type="evidence" value="ECO:0007669"/>
    <property type="project" value="UniProtKB-EC"/>
</dbReference>
<dbReference type="STRING" id="69974.MPLDJ20_70036"/>
<evidence type="ECO:0000256" key="12">
    <source>
        <dbReference type="ARBA" id="ARBA00031399"/>
    </source>
</evidence>
<evidence type="ECO:0000256" key="1">
    <source>
        <dbReference type="ARBA" id="ARBA00004141"/>
    </source>
</evidence>
<keyword evidence="6" id="KW-0479">Metal-binding</keyword>
<dbReference type="NCBIfam" id="TIGR02866">
    <property type="entry name" value="CoxB"/>
    <property type="match status" value="1"/>
</dbReference>
<keyword evidence="8 15" id="KW-1133">Transmembrane helix</keyword>
<evidence type="ECO:0000256" key="7">
    <source>
        <dbReference type="ARBA" id="ARBA00022982"/>
    </source>
</evidence>
<keyword evidence="5 15" id="KW-0812">Transmembrane</keyword>
<evidence type="ECO:0000256" key="4">
    <source>
        <dbReference type="ARBA" id="ARBA00022660"/>
    </source>
</evidence>
<dbReference type="InterPro" id="IPR034236">
    <property type="entry name" value="CuRO_CcO_Caa3_II"/>
</dbReference>
<dbReference type="Pfam" id="PF00116">
    <property type="entry name" value="COX2"/>
    <property type="match status" value="1"/>
</dbReference>
<keyword evidence="10 15" id="KW-0472">Membrane</keyword>
<dbReference type="PANTHER" id="PTHR22888">
    <property type="entry name" value="CYTOCHROME C OXIDASE, SUBUNIT II"/>
    <property type="match status" value="1"/>
</dbReference>
<sequence length="359" mass="38652">MDFWQAHEMQNFGAGGHPRHPLTLWRIDAAKQKNATNQAEGEECRKVKSGLTENPHIASETHGSVSSASDQPNNTERNWRVPNAVFARFLKVFERGAAALPGLLGAHSCMLVSGCAGTQSVLDPHGEQADTLAVLFWTFASVLGFIWLVTMAGLLLALVHRRGSRGEPAEARPAVRPPMQVAFAAMLASSAIILSGLTVLSFGGQKAVFRSGAGAALTISVIGHQWWWQVRYEGDNGFETANEIRIPVGSPVDIKLATADVIHSFWIPSLAGKLDLIPGKSNELRVEADKPGTYRGQCAEFCGLQHAHMAIFVVAMEPEEFERWRANQAAPARPMAHLARQSVASAGPPPSAAPSESSQ</sequence>
<dbReference type="InterPro" id="IPR045187">
    <property type="entry name" value="CcO_II"/>
</dbReference>
<evidence type="ECO:0000256" key="10">
    <source>
        <dbReference type="ARBA" id="ARBA00023136"/>
    </source>
</evidence>
<keyword evidence="3" id="KW-0813">Transport</keyword>
<dbReference type="PROSITE" id="PS50857">
    <property type="entry name" value="COX2_CUA"/>
    <property type="match status" value="1"/>
</dbReference>
<comment type="catalytic activity">
    <reaction evidence="13">
        <text>4 Fe(II)-[cytochrome c] + O2 + 8 H(+)(in) = 4 Fe(III)-[cytochrome c] + 2 H2O + 4 H(+)(out)</text>
        <dbReference type="Rhea" id="RHEA:11436"/>
        <dbReference type="Rhea" id="RHEA-COMP:10350"/>
        <dbReference type="Rhea" id="RHEA-COMP:14399"/>
        <dbReference type="ChEBI" id="CHEBI:15377"/>
        <dbReference type="ChEBI" id="CHEBI:15378"/>
        <dbReference type="ChEBI" id="CHEBI:15379"/>
        <dbReference type="ChEBI" id="CHEBI:29033"/>
        <dbReference type="ChEBI" id="CHEBI:29034"/>
        <dbReference type="EC" id="7.1.1.9"/>
    </reaction>
</comment>
<accession>A0A090DYZ9</accession>
<feature type="transmembrane region" description="Helical" evidence="15">
    <location>
        <begin position="181"/>
        <end position="202"/>
    </location>
</feature>
<feature type="region of interest" description="Disordered" evidence="14">
    <location>
        <begin position="33"/>
        <end position="76"/>
    </location>
</feature>
<evidence type="ECO:0000313" key="17">
    <source>
        <dbReference type="EMBL" id="CDX20002.1"/>
    </source>
</evidence>
<name>A0A090DYZ9_MESPL</name>
<dbReference type="Proteomes" id="UP000045285">
    <property type="component" value="Unassembled WGS sequence"/>
</dbReference>
<comment type="function">
    <text evidence="11">Subunits I and II form the functional core of the enzyme complex. Electrons originating in cytochrome c are transferred via heme a and Cu(A) to the binuclear center formed by heme a3 and Cu(B).</text>
</comment>
<dbReference type="SUPFAM" id="SSF49503">
    <property type="entry name" value="Cupredoxins"/>
    <property type="match status" value="1"/>
</dbReference>
<evidence type="ECO:0000256" key="15">
    <source>
        <dbReference type="SAM" id="Phobius"/>
    </source>
</evidence>
<dbReference type="InterPro" id="IPR014222">
    <property type="entry name" value="Cyt_c_oxidase_su2"/>
</dbReference>
<dbReference type="GO" id="GO:0005507">
    <property type="term" value="F:copper ion binding"/>
    <property type="evidence" value="ECO:0007669"/>
    <property type="project" value="InterPro"/>
</dbReference>
<comment type="similarity">
    <text evidence="2">Belongs to the cytochrome c oxidase subunit 2 family.</text>
</comment>
<evidence type="ECO:0000256" key="9">
    <source>
        <dbReference type="ARBA" id="ARBA00023008"/>
    </source>
</evidence>
<comment type="subcellular location">
    <subcellularLocation>
        <location evidence="1">Membrane</location>
        <topology evidence="1">Multi-pass membrane protein</topology>
    </subcellularLocation>
</comment>
<reference evidence="18" key="1">
    <citation type="submission" date="2014-08" db="EMBL/GenBank/DDBJ databases">
        <authorList>
            <person name="Moulin L."/>
        </authorList>
    </citation>
    <scope>NUCLEOTIDE SEQUENCE [LARGE SCALE GENOMIC DNA]</scope>
</reference>
<evidence type="ECO:0000256" key="14">
    <source>
        <dbReference type="SAM" id="MobiDB-lite"/>
    </source>
</evidence>
<keyword evidence="9" id="KW-0186">Copper</keyword>
<dbReference type="AlphaFoldDB" id="A0A090DYZ9"/>
<evidence type="ECO:0000256" key="8">
    <source>
        <dbReference type="ARBA" id="ARBA00022989"/>
    </source>
</evidence>
<dbReference type="InterPro" id="IPR002429">
    <property type="entry name" value="CcO_II-like_C"/>
</dbReference>
<evidence type="ECO:0000313" key="18">
    <source>
        <dbReference type="Proteomes" id="UP000045285"/>
    </source>
</evidence>
<gene>
    <name evidence="17" type="ORF">MPL3356_300218</name>
</gene>
<dbReference type="InterPro" id="IPR001505">
    <property type="entry name" value="Copper_CuA"/>
</dbReference>
<dbReference type="InterPro" id="IPR008972">
    <property type="entry name" value="Cupredoxin"/>
</dbReference>
<evidence type="ECO:0000256" key="11">
    <source>
        <dbReference type="ARBA" id="ARBA00024688"/>
    </source>
</evidence>
<dbReference type="PROSITE" id="PS00078">
    <property type="entry name" value="COX2"/>
    <property type="match status" value="1"/>
</dbReference>